<proteinExistence type="predicted"/>
<dbReference type="InterPro" id="IPR004358">
    <property type="entry name" value="Sig_transdc_His_kin-like_C"/>
</dbReference>
<keyword evidence="7" id="KW-0472">Membrane</keyword>
<dbReference type="GO" id="GO:0000155">
    <property type="term" value="F:phosphorelay sensor kinase activity"/>
    <property type="evidence" value="ECO:0007669"/>
    <property type="project" value="InterPro"/>
</dbReference>
<dbReference type="SUPFAM" id="SSF47384">
    <property type="entry name" value="Homodimeric domain of signal transducing histidine kinase"/>
    <property type="match status" value="1"/>
</dbReference>
<evidence type="ECO:0000313" key="9">
    <source>
        <dbReference type="EMBL" id="TDE10830.1"/>
    </source>
</evidence>
<evidence type="ECO:0000256" key="4">
    <source>
        <dbReference type="ARBA" id="ARBA00022679"/>
    </source>
</evidence>
<dbReference type="InterPro" id="IPR003594">
    <property type="entry name" value="HATPase_dom"/>
</dbReference>
<dbReference type="Proteomes" id="UP000294850">
    <property type="component" value="Unassembled WGS sequence"/>
</dbReference>
<evidence type="ECO:0000256" key="5">
    <source>
        <dbReference type="ARBA" id="ARBA00022777"/>
    </source>
</evidence>
<feature type="transmembrane region" description="Helical" evidence="7">
    <location>
        <begin position="77"/>
        <end position="96"/>
    </location>
</feature>
<keyword evidence="3" id="KW-0597">Phosphoprotein</keyword>
<feature type="transmembrane region" description="Helical" evidence="7">
    <location>
        <begin position="165"/>
        <end position="185"/>
    </location>
</feature>
<dbReference type="InterPro" id="IPR036890">
    <property type="entry name" value="HATPase_C_sf"/>
</dbReference>
<evidence type="ECO:0000256" key="6">
    <source>
        <dbReference type="ARBA" id="ARBA00023012"/>
    </source>
</evidence>
<dbReference type="OrthoDB" id="9810447at2"/>
<keyword evidence="6" id="KW-0902">Two-component regulatory system</keyword>
<feature type="transmembrane region" description="Helical" evidence="7">
    <location>
        <begin position="102"/>
        <end position="119"/>
    </location>
</feature>
<dbReference type="SUPFAM" id="SSF55874">
    <property type="entry name" value="ATPase domain of HSP90 chaperone/DNA topoisomerase II/histidine kinase"/>
    <property type="match status" value="1"/>
</dbReference>
<keyword evidence="4" id="KW-0808">Transferase</keyword>
<dbReference type="InterPro" id="IPR005467">
    <property type="entry name" value="His_kinase_dom"/>
</dbReference>
<dbReference type="InterPro" id="IPR036097">
    <property type="entry name" value="HisK_dim/P_sf"/>
</dbReference>
<evidence type="ECO:0000256" key="3">
    <source>
        <dbReference type="ARBA" id="ARBA00022553"/>
    </source>
</evidence>
<dbReference type="CDD" id="cd00082">
    <property type="entry name" value="HisKA"/>
    <property type="match status" value="1"/>
</dbReference>
<dbReference type="SMART" id="SM00387">
    <property type="entry name" value="HATPase_c"/>
    <property type="match status" value="1"/>
</dbReference>
<evidence type="ECO:0000256" key="7">
    <source>
        <dbReference type="SAM" id="Phobius"/>
    </source>
</evidence>
<reference evidence="9 10" key="1">
    <citation type="submission" date="2019-03" db="EMBL/GenBank/DDBJ databases">
        <title>Dyadobacter AR-3-6 sp. nov., isolated from arctic soil.</title>
        <authorList>
            <person name="Chaudhary D.K."/>
        </authorList>
    </citation>
    <scope>NUCLEOTIDE SEQUENCE [LARGE SCALE GENOMIC DNA]</scope>
    <source>
        <strain evidence="9 10">AR-3-6</strain>
    </source>
</reference>
<dbReference type="InterPro" id="IPR003661">
    <property type="entry name" value="HisK_dim/P_dom"/>
</dbReference>
<feature type="transmembrane region" description="Helical" evidence="7">
    <location>
        <begin position="126"/>
        <end position="145"/>
    </location>
</feature>
<evidence type="ECO:0000259" key="8">
    <source>
        <dbReference type="PROSITE" id="PS50109"/>
    </source>
</evidence>
<organism evidence="9 10">
    <name type="scientific">Dyadobacter psychrotolerans</name>
    <dbReference type="NCBI Taxonomy" id="2541721"/>
    <lineage>
        <taxon>Bacteria</taxon>
        <taxon>Pseudomonadati</taxon>
        <taxon>Bacteroidota</taxon>
        <taxon>Cytophagia</taxon>
        <taxon>Cytophagales</taxon>
        <taxon>Spirosomataceae</taxon>
        <taxon>Dyadobacter</taxon>
    </lineage>
</organism>
<name>A0A4R5DFU4_9BACT</name>
<dbReference type="PROSITE" id="PS50109">
    <property type="entry name" value="HIS_KIN"/>
    <property type="match status" value="1"/>
</dbReference>
<dbReference type="RefSeq" id="WP_131961560.1">
    <property type="nucleotide sequence ID" value="NZ_SMFL01000014.1"/>
</dbReference>
<dbReference type="Gene3D" id="1.10.287.130">
    <property type="match status" value="1"/>
</dbReference>
<comment type="catalytic activity">
    <reaction evidence="1">
        <text>ATP + protein L-histidine = ADP + protein N-phospho-L-histidine.</text>
        <dbReference type="EC" id="2.7.13.3"/>
    </reaction>
</comment>
<evidence type="ECO:0000313" key="10">
    <source>
        <dbReference type="Proteomes" id="UP000294850"/>
    </source>
</evidence>
<keyword evidence="7" id="KW-1133">Transmembrane helix</keyword>
<evidence type="ECO:0000256" key="2">
    <source>
        <dbReference type="ARBA" id="ARBA00012438"/>
    </source>
</evidence>
<keyword evidence="10" id="KW-1185">Reference proteome</keyword>
<dbReference type="Gene3D" id="3.30.565.10">
    <property type="entry name" value="Histidine kinase-like ATPase, C-terminal domain"/>
    <property type="match status" value="1"/>
</dbReference>
<dbReference type="PANTHER" id="PTHR43711">
    <property type="entry name" value="TWO-COMPONENT HISTIDINE KINASE"/>
    <property type="match status" value="1"/>
</dbReference>
<dbReference type="EC" id="2.7.13.3" evidence="2"/>
<dbReference type="AlphaFoldDB" id="A0A4R5DFU4"/>
<dbReference type="PRINTS" id="PR00344">
    <property type="entry name" value="BCTRLSENSOR"/>
</dbReference>
<accession>A0A4R5DFU4</accession>
<gene>
    <name evidence="9" type="ORF">E0F88_27540</name>
</gene>
<keyword evidence="5 9" id="KW-0418">Kinase</keyword>
<dbReference type="InterPro" id="IPR050736">
    <property type="entry name" value="Sensor_HK_Regulatory"/>
</dbReference>
<feature type="transmembrane region" description="Helical" evidence="7">
    <location>
        <begin position="24"/>
        <end position="45"/>
    </location>
</feature>
<dbReference type="EMBL" id="SMFL01000014">
    <property type="protein sequence ID" value="TDE10830.1"/>
    <property type="molecule type" value="Genomic_DNA"/>
</dbReference>
<dbReference type="CDD" id="cd00075">
    <property type="entry name" value="HATPase"/>
    <property type="match status" value="1"/>
</dbReference>
<feature type="transmembrane region" description="Helical" evidence="7">
    <location>
        <begin position="51"/>
        <end position="68"/>
    </location>
</feature>
<comment type="caution">
    <text evidence="9">The sequence shown here is derived from an EMBL/GenBank/DDBJ whole genome shotgun (WGS) entry which is preliminary data.</text>
</comment>
<dbReference type="Pfam" id="PF02518">
    <property type="entry name" value="HATPase_c"/>
    <property type="match status" value="1"/>
</dbReference>
<feature type="domain" description="Histidine kinase" evidence="8">
    <location>
        <begin position="212"/>
        <end position="427"/>
    </location>
</feature>
<keyword evidence="7" id="KW-0812">Transmembrane</keyword>
<dbReference type="PANTHER" id="PTHR43711:SF1">
    <property type="entry name" value="HISTIDINE KINASE 1"/>
    <property type="match status" value="1"/>
</dbReference>
<sequence length="431" mass="48635">MDKTSYYFERLVGSGSFFKLETRIFHAVCLALVVCISINIPVALYLQIPSLAVLLSAVVVSAGILYYLSRIKSMHQLSAGVFQVFVNVALVFNYYFNSGINGPTYTIFLLAFLVCVVTSPTKQYYLWLPLNILLVTGLLTVEFLFPETIKLTYPDSQGRYIDMVFSYLIIAGFAFMVTVYIIKAYNKQREELIIKTQDLETANVTKNKLLSVIGHDLKEPIASLQSYLEVLVDFELDEQEKQQIKSQLLAMTKNASMMLSNILLWTRGQMQHFNPDLHTLSVSEALESVISQVQRIADNKQIRFWIDIPAVITVKADRQMFELVVRNILMNAIKFTSSRGNIWLSANIENQQCVICIKDDGIGIPDQLQKDIFSLSVKSQQGTDLERGVGLGLMLCKEFTELQGGEITFKSRLAEGTTFRLSFPVVENANS</sequence>
<evidence type="ECO:0000256" key="1">
    <source>
        <dbReference type="ARBA" id="ARBA00000085"/>
    </source>
</evidence>
<protein>
    <recommendedName>
        <fullName evidence="2">histidine kinase</fullName>
        <ecNumber evidence="2">2.7.13.3</ecNumber>
    </recommendedName>
</protein>
<dbReference type="SMART" id="SM00388">
    <property type="entry name" value="HisKA"/>
    <property type="match status" value="1"/>
</dbReference>